<dbReference type="Proteomes" id="UP000031599">
    <property type="component" value="Unassembled WGS sequence"/>
</dbReference>
<dbReference type="PANTHER" id="PTHR46268:SF6">
    <property type="entry name" value="UNIVERSAL STRESS PROTEIN UP12"/>
    <property type="match status" value="1"/>
</dbReference>
<sequence>MMSGPFQLTLGLDLRPQSTGAIQYALWLCRAASLQPAGHVQAVHVIDPAAMVELSRHADQQTILGAFKQRGKEILNEVAHGARLHGPEVRSGDVLDELEAAARERSSTALLISRRTGTGARFAVTRLGSIARRLLRRLALPVIVVPADLLFSAVGDGPVLVAVDFSEDAARALVWARSLAQTIAREVELVHFVEMPDELGYAGLIQTERWEQLCDEVLEQGRGRMASFVRRHHCADLRTAVVRGPTLPALADYGAARGACLLVTGSGHHGLVHRVIVPSVASETAALSSVPVAVVP</sequence>
<proteinExistence type="inferred from homology"/>
<feature type="domain" description="UspA" evidence="2">
    <location>
        <begin position="10"/>
        <end position="146"/>
    </location>
</feature>
<dbReference type="EMBL" id="JMCC02000040">
    <property type="protein sequence ID" value="KIG16251.1"/>
    <property type="molecule type" value="Genomic_DNA"/>
</dbReference>
<organism evidence="3 4">
    <name type="scientific">Enhygromyxa salina</name>
    <dbReference type="NCBI Taxonomy" id="215803"/>
    <lineage>
        <taxon>Bacteria</taxon>
        <taxon>Pseudomonadati</taxon>
        <taxon>Myxococcota</taxon>
        <taxon>Polyangia</taxon>
        <taxon>Nannocystales</taxon>
        <taxon>Nannocystaceae</taxon>
        <taxon>Enhygromyxa</taxon>
    </lineage>
</organism>
<dbReference type="InterPro" id="IPR006016">
    <property type="entry name" value="UspA"/>
</dbReference>
<gene>
    <name evidence="3" type="ORF">DB30_04711</name>
</gene>
<dbReference type="Pfam" id="PF00582">
    <property type="entry name" value="Usp"/>
    <property type="match status" value="2"/>
</dbReference>
<accession>A0A0C2CZ79</accession>
<dbReference type="Gene3D" id="3.40.50.620">
    <property type="entry name" value="HUPs"/>
    <property type="match status" value="2"/>
</dbReference>
<evidence type="ECO:0000259" key="2">
    <source>
        <dbReference type="Pfam" id="PF00582"/>
    </source>
</evidence>
<protein>
    <submittedName>
        <fullName evidence="3">Universal stress protein family protein</fullName>
    </submittedName>
</protein>
<evidence type="ECO:0000313" key="3">
    <source>
        <dbReference type="EMBL" id="KIG16251.1"/>
    </source>
</evidence>
<dbReference type="AlphaFoldDB" id="A0A0C2CZ79"/>
<evidence type="ECO:0000256" key="1">
    <source>
        <dbReference type="ARBA" id="ARBA00008791"/>
    </source>
</evidence>
<comment type="similarity">
    <text evidence="1">Belongs to the universal stress protein A family.</text>
</comment>
<dbReference type="CDD" id="cd00293">
    <property type="entry name" value="USP-like"/>
    <property type="match status" value="1"/>
</dbReference>
<dbReference type="PANTHER" id="PTHR46268">
    <property type="entry name" value="STRESS RESPONSE PROTEIN NHAX"/>
    <property type="match status" value="1"/>
</dbReference>
<evidence type="ECO:0000313" key="4">
    <source>
        <dbReference type="Proteomes" id="UP000031599"/>
    </source>
</evidence>
<reference evidence="3 4" key="1">
    <citation type="submission" date="2014-12" db="EMBL/GenBank/DDBJ databases">
        <title>Genome assembly of Enhygromyxa salina DSM 15201.</title>
        <authorList>
            <person name="Sharma G."/>
            <person name="Subramanian S."/>
        </authorList>
    </citation>
    <scope>NUCLEOTIDE SEQUENCE [LARGE SCALE GENOMIC DNA]</scope>
    <source>
        <strain evidence="3 4">DSM 15201</strain>
    </source>
</reference>
<dbReference type="SUPFAM" id="SSF52402">
    <property type="entry name" value="Adenine nucleotide alpha hydrolases-like"/>
    <property type="match status" value="2"/>
</dbReference>
<comment type="caution">
    <text evidence="3">The sequence shown here is derived from an EMBL/GenBank/DDBJ whole genome shotgun (WGS) entry which is preliminary data.</text>
</comment>
<dbReference type="InterPro" id="IPR014729">
    <property type="entry name" value="Rossmann-like_a/b/a_fold"/>
</dbReference>
<feature type="domain" description="UspA" evidence="2">
    <location>
        <begin position="158"/>
        <end position="296"/>
    </location>
</feature>
<name>A0A0C2CZ79_9BACT</name>